<comment type="caution">
    <text evidence="1">The sequence shown here is derived from an EMBL/GenBank/DDBJ whole genome shotgun (WGS) entry which is preliminary data.</text>
</comment>
<gene>
    <name evidence="1" type="ORF">ACFQ11_17190</name>
</gene>
<dbReference type="RefSeq" id="WP_378299633.1">
    <property type="nucleotide sequence ID" value="NZ_JBHTJA010000031.1"/>
</dbReference>
<evidence type="ECO:0000313" key="2">
    <source>
        <dbReference type="Proteomes" id="UP001596972"/>
    </source>
</evidence>
<dbReference type="EMBL" id="JBHTJA010000031">
    <property type="protein sequence ID" value="MFD0902139.1"/>
    <property type="molecule type" value="Genomic_DNA"/>
</dbReference>
<protein>
    <submittedName>
        <fullName evidence="1">Uncharacterized protein</fullName>
    </submittedName>
</protein>
<name>A0ABW3ERK4_9ACTN</name>
<keyword evidence="2" id="KW-1185">Reference proteome</keyword>
<dbReference type="Proteomes" id="UP001596972">
    <property type="component" value="Unassembled WGS sequence"/>
</dbReference>
<evidence type="ECO:0000313" key="1">
    <source>
        <dbReference type="EMBL" id="MFD0902139.1"/>
    </source>
</evidence>
<proteinExistence type="predicted"/>
<sequence>MIRRLPAGGMISEHVTIDPTTGRRFATGGLATTSAPYHVLHADGRPDPDVHALGVVTDGARWFTQVGSGRPGKDSPFHRDADAIAASILSPAAAPRPLR</sequence>
<reference evidence="2" key="1">
    <citation type="journal article" date="2019" name="Int. J. Syst. Evol. Microbiol.">
        <title>The Global Catalogue of Microorganisms (GCM) 10K type strain sequencing project: providing services to taxonomists for standard genome sequencing and annotation.</title>
        <authorList>
            <consortium name="The Broad Institute Genomics Platform"/>
            <consortium name="The Broad Institute Genome Sequencing Center for Infectious Disease"/>
            <person name="Wu L."/>
            <person name="Ma J."/>
        </authorList>
    </citation>
    <scope>NUCLEOTIDE SEQUENCE [LARGE SCALE GENOMIC DNA]</scope>
    <source>
        <strain evidence="2">JCM 31202</strain>
    </source>
</reference>
<organism evidence="1 2">
    <name type="scientific">Actinomadura sediminis</name>
    <dbReference type="NCBI Taxonomy" id="1038904"/>
    <lineage>
        <taxon>Bacteria</taxon>
        <taxon>Bacillati</taxon>
        <taxon>Actinomycetota</taxon>
        <taxon>Actinomycetes</taxon>
        <taxon>Streptosporangiales</taxon>
        <taxon>Thermomonosporaceae</taxon>
        <taxon>Actinomadura</taxon>
    </lineage>
</organism>
<accession>A0ABW3ERK4</accession>